<dbReference type="Proteomes" id="UP000240912">
    <property type="component" value="Unassembled WGS sequence"/>
</dbReference>
<evidence type="ECO:0000256" key="6">
    <source>
        <dbReference type="ARBA" id="ARBA00023136"/>
    </source>
</evidence>
<dbReference type="Pfam" id="PF02308">
    <property type="entry name" value="MgtC"/>
    <property type="match status" value="1"/>
</dbReference>
<evidence type="ECO:0000256" key="2">
    <source>
        <dbReference type="ARBA" id="ARBA00009298"/>
    </source>
</evidence>
<feature type="transmembrane region" description="Helical" evidence="7">
    <location>
        <begin position="6"/>
        <end position="26"/>
    </location>
</feature>
<keyword evidence="5 7" id="KW-1133">Transmembrane helix</keyword>
<evidence type="ECO:0000256" key="5">
    <source>
        <dbReference type="ARBA" id="ARBA00022989"/>
    </source>
</evidence>
<feature type="domain" description="MgtC/SapB/SrpB/YhiD N-terminal" evidence="8">
    <location>
        <begin position="13"/>
        <end position="143"/>
    </location>
</feature>
<dbReference type="GO" id="GO:0005886">
    <property type="term" value="C:plasma membrane"/>
    <property type="evidence" value="ECO:0007669"/>
    <property type="project" value="UniProtKB-SubCell"/>
</dbReference>
<gene>
    <name evidence="9" type="ORF">C7T94_09215</name>
</gene>
<dbReference type="PANTHER" id="PTHR33778">
    <property type="entry name" value="PROTEIN MGTC"/>
    <property type="match status" value="1"/>
</dbReference>
<organism evidence="9 10">
    <name type="scientific">Pedobacter yulinensis</name>
    <dbReference type="NCBI Taxonomy" id="2126353"/>
    <lineage>
        <taxon>Bacteria</taxon>
        <taxon>Pseudomonadati</taxon>
        <taxon>Bacteroidota</taxon>
        <taxon>Sphingobacteriia</taxon>
        <taxon>Sphingobacteriales</taxon>
        <taxon>Sphingobacteriaceae</taxon>
        <taxon>Pedobacter</taxon>
    </lineage>
</organism>
<dbReference type="OrthoDB" id="9811198at2"/>
<dbReference type="InterPro" id="IPR003416">
    <property type="entry name" value="MgtC/SapB/SrpB/YhiD_fam"/>
</dbReference>
<dbReference type="EMBL" id="PYLS01000005">
    <property type="protein sequence ID" value="PST82812.1"/>
    <property type="molecule type" value="Genomic_DNA"/>
</dbReference>
<evidence type="ECO:0000256" key="1">
    <source>
        <dbReference type="ARBA" id="ARBA00004651"/>
    </source>
</evidence>
<evidence type="ECO:0000256" key="7">
    <source>
        <dbReference type="SAM" id="Phobius"/>
    </source>
</evidence>
<comment type="similarity">
    <text evidence="2">Belongs to the MgtC/SapB family.</text>
</comment>
<evidence type="ECO:0000256" key="4">
    <source>
        <dbReference type="ARBA" id="ARBA00022692"/>
    </source>
</evidence>
<feature type="transmembrane region" description="Helical" evidence="7">
    <location>
        <begin position="121"/>
        <end position="141"/>
    </location>
</feature>
<protein>
    <recommendedName>
        <fullName evidence="8">MgtC/SapB/SrpB/YhiD N-terminal domain-containing protein</fullName>
    </recommendedName>
</protein>
<comment type="subcellular location">
    <subcellularLocation>
        <location evidence="1">Cell membrane</location>
        <topology evidence="1">Multi-pass membrane protein</topology>
    </subcellularLocation>
</comment>
<feature type="transmembrane region" description="Helical" evidence="7">
    <location>
        <begin position="73"/>
        <end position="92"/>
    </location>
</feature>
<accession>A0A2T3HK48</accession>
<dbReference type="AlphaFoldDB" id="A0A2T3HK48"/>
<proteinExistence type="inferred from homology"/>
<dbReference type="InterPro" id="IPR049177">
    <property type="entry name" value="MgtC_SapB_SrpB_YhiD_N"/>
</dbReference>
<reference evidence="9 10" key="1">
    <citation type="submission" date="2018-03" db="EMBL/GenBank/DDBJ databases">
        <authorList>
            <person name="Keele B.F."/>
        </authorList>
    </citation>
    <scope>NUCLEOTIDE SEQUENCE [LARGE SCALE GENOMIC DNA]</scope>
    <source>
        <strain evidence="9 10">YL28-9</strain>
    </source>
</reference>
<evidence type="ECO:0000259" key="8">
    <source>
        <dbReference type="Pfam" id="PF02308"/>
    </source>
</evidence>
<keyword evidence="6 7" id="KW-0472">Membrane</keyword>
<comment type="caution">
    <text evidence="9">The sequence shown here is derived from an EMBL/GenBank/DDBJ whole genome shotgun (WGS) entry which is preliminary data.</text>
</comment>
<dbReference type="PRINTS" id="PR01837">
    <property type="entry name" value="MGTCSAPBPROT"/>
</dbReference>
<keyword evidence="10" id="KW-1185">Reference proteome</keyword>
<sequence length="225" mass="23831">MPELTLADLLSRLGLAVLLGAIIGFERERKEWAAGLKTHALVCLGASLAMIVSAYGFSDVIVYEGVELDPSRVAAQVISGVGFLGAGTILFFKQQVIRGLTTAAGLWGVASIGLACGGGMYLAAVAATIFFLAVLLGLSWLERNYFGKRSETVLSVELDMRDNVLDEIRAALEGAQLDIKKLSIVPGNGVPDSLQIVLGKFSPEKKLAAVGEKIAQLGGVRKIEW</sequence>
<keyword evidence="4 7" id="KW-0812">Transmembrane</keyword>
<evidence type="ECO:0000313" key="10">
    <source>
        <dbReference type="Proteomes" id="UP000240912"/>
    </source>
</evidence>
<dbReference type="PANTHER" id="PTHR33778:SF1">
    <property type="entry name" value="MAGNESIUM TRANSPORTER YHID-RELATED"/>
    <property type="match status" value="1"/>
</dbReference>
<keyword evidence="3" id="KW-1003">Cell membrane</keyword>
<name>A0A2T3HK48_9SPHI</name>
<feature type="transmembrane region" description="Helical" evidence="7">
    <location>
        <begin position="99"/>
        <end position="115"/>
    </location>
</feature>
<feature type="transmembrane region" description="Helical" evidence="7">
    <location>
        <begin position="38"/>
        <end position="58"/>
    </location>
</feature>
<dbReference type="RefSeq" id="WP_107215073.1">
    <property type="nucleotide sequence ID" value="NZ_KZ686269.1"/>
</dbReference>
<evidence type="ECO:0000313" key="9">
    <source>
        <dbReference type="EMBL" id="PST82812.1"/>
    </source>
</evidence>
<evidence type="ECO:0000256" key="3">
    <source>
        <dbReference type="ARBA" id="ARBA00022475"/>
    </source>
</evidence>